<name>A0A0V1KIZ6_9BILA</name>
<accession>A0A0V1KIZ6</accession>
<organism evidence="1 2">
    <name type="scientific">Trichinella nativa</name>
    <dbReference type="NCBI Taxonomy" id="6335"/>
    <lineage>
        <taxon>Eukaryota</taxon>
        <taxon>Metazoa</taxon>
        <taxon>Ecdysozoa</taxon>
        <taxon>Nematoda</taxon>
        <taxon>Enoplea</taxon>
        <taxon>Dorylaimia</taxon>
        <taxon>Trichinellida</taxon>
        <taxon>Trichinellidae</taxon>
        <taxon>Trichinella</taxon>
    </lineage>
</organism>
<protein>
    <submittedName>
        <fullName evidence="1">Uncharacterized protein</fullName>
    </submittedName>
</protein>
<reference evidence="1 2" key="1">
    <citation type="submission" date="2015-05" db="EMBL/GenBank/DDBJ databases">
        <title>Evolution of Trichinella species and genotypes.</title>
        <authorList>
            <person name="Korhonen P.K."/>
            <person name="Edoardo P."/>
            <person name="Giuseppe L.R."/>
            <person name="Gasser R.B."/>
        </authorList>
    </citation>
    <scope>NUCLEOTIDE SEQUENCE [LARGE SCALE GENOMIC DNA]</scope>
    <source>
        <strain evidence="1">ISS10</strain>
    </source>
</reference>
<sequence>MCKCKSILSELRQAIFQAKIESKHFITIRH</sequence>
<proteinExistence type="predicted"/>
<dbReference type="Proteomes" id="UP000054721">
    <property type="component" value="Unassembled WGS sequence"/>
</dbReference>
<comment type="caution">
    <text evidence="1">The sequence shown here is derived from an EMBL/GenBank/DDBJ whole genome shotgun (WGS) entry which is preliminary data.</text>
</comment>
<gene>
    <name evidence="1" type="ORF">T02_6848</name>
</gene>
<keyword evidence="2" id="KW-1185">Reference proteome</keyword>
<evidence type="ECO:0000313" key="1">
    <source>
        <dbReference type="EMBL" id="KRZ47226.1"/>
    </source>
</evidence>
<dbReference type="EMBL" id="JYDW01001127">
    <property type="protein sequence ID" value="KRZ47226.1"/>
    <property type="molecule type" value="Genomic_DNA"/>
</dbReference>
<dbReference type="AlphaFoldDB" id="A0A0V1KIZ6"/>
<evidence type="ECO:0000313" key="2">
    <source>
        <dbReference type="Proteomes" id="UP000054721"/>
    </source>
</evidence>